<sequence length="149" mass="16605">MEVVERNGSEALKVKGGAEQLPQRLIELQRALEAFDAAEGDLAESDITTVYRATHLILKQIRGRHEIKGDPAKVLAKAFELYGGHDWIGRAHQEEDQGPARFGLRNALSSSDRFRTRAMAKARADIERREEQQALEDDARDPFAPGAGR</sequence>
<comment type="caution">
    <text evidence="2">The sequence shown here is derived from an EMBL/GenBank/DDBJ whole genome shotgun (WGS) entry which is preliminary data.</text>
</comment>
<keyword evidence="3" id="KW-1185">Reference proteome</keyword>
<feature type="region of interest" description="Disordered" evidence="1">
    <location>
        <begin position="120"/>
        <end position="149"/>
    </location>
</feature>
<dbReference type="HOGENOM" id="CLU_1748351_0_0_5"/>
<evidence type="ECO:0000313" key="2">
    <source>
        <dbReference type="EMBL" id="EPX84022.1"/>
    </source>
</evidence>
<accession>S9QWR5</accession>
<dbReference type="AlphaFoldDB" id="S9QWR5"/>
<feature type="compositionally biased region" description="Basic and acidic residues" evidence="1">
    <location>
        <begin position="122"/>
        <end position="132"/>
    </location>
</feature>
<organism evidence="2 3">
    <name type="scientific">Salipiger mucosus DSM 16094</name>
    <dbReference type="NCBI Taxonomy" id="1123237"/>
    <lineage>
        <taxon>Bacteria</taxon>
        <taxon>Pseudomonadati</taxon>
        <taxon>Pseudomonadota</taxon>
        <taxon>Alphaproteobacteria</taxon>
        <taxon>Rhodobacterales</taxon>
        <taxon>Roseobacteraceae</taxon>
        <taxon>Salipiger</taxon>
    </lineage>
</organism>
<gene>
    <name evidence="2" type="ORF">Salmuc_01797</name>
</gene>
<evidence type="ECO:0000256" key="1">
    <source>
        <dbReference type="SAM" id="MobiDB-lite"/>
    </source>
</evidence>
<proteinExistence type="predicted"/>
<dbReference type="EMBL" id="APVH01000013">
    <property type="protein sequence ID" value="EPX84022.1"/>
    <property type="molecule type" value="Genomic_DNA"/>
</dbReference>
<name>S9QWR5_9RHOB</name>
<evidence type="ECO:0000313" key="3">
    <source>
        <dbReference type="Proteomes" id="UP000015347"/>
    </source>
</evidence>
<protein>
    <submittedName>
        <fullName evidence="2">Uncharacterized protein</fullName>
    </submittedName>
</protein>
<dbReference type="Proteomes" id="UP000015347">
    <property type="component" value="Unassembled WGS sequence"/>
</dbReference>
<reference evidence="3" key="1">
    <citation type="journal article" date="2014" name="Stand. Genomic Sci.">
        <title>Genome sequence of the exopolysaccharide-producing Salipiger mucosus type strain (DSM 16094(T)), a moderately halophilic member of the Roseobacter clade.</title>
        <authorList>
            <person name="Riedel T."/>
            <person name="Spring S."/>
            <person name="Fiebig A."/>
            <person name="Petersen J."/>
            <person name="Kyrpides N.C."/>
            <person name="Goker M."/>
            <person name="Klenk H.P."/>
        </authorList>
    </citation>
    <scope>NUCLEOTIDE SEQUENCE [LARGE SCALE GENOMIC DNA]</scope>
    <source>
        <strain evidence="3">DSM 16094</strain>
    </source>
</reference>